<dbReference type="InterPro" id="IPR006189">
    <property type="entry name" value="CHASE_dom"/>
</dbReference>
<organism evidence="3 4">
    <name type="scientific">Loxostege sticticalis</name>
    <name type="common">Beet webworm moth</name>
    <dbReference type="NCBI Taxonomy" id="481309"/>
    <lineage>
        <taxon>Eukaryota</taxon>
        <taxon>Metazoa</taxon>
        <taxon>Ecdysozoa</taxon>
        <taxon>Arthropoda</taxon>
        <taxon>Hexapoda</taxon>
        <taxon>Insecta</taxon>
        <taxon>Pterygota</taxon>
        <taxon>Neoptera</taxon>
        <taxon>Endopterygota</taxon>
        <taxon>Lepidoptera</taxon>
        <taxon>Glossata</taxon>
        <taxon>Ditrysia</taxon>
        <taxon>Pyraloidea</taxon>
        <taxon>Crambidae</taxon>
        <taxon>Pyraustinae</taxon>
        <taxon>Loxostege</taxon>
    </lineage>
</organism>
<gene>
    <name evidence="3" type="ORF">ABMA27_000433</name>
</gene>
<feature type="domain" description="CHASE" evidence="2">
    <location>
        <begin position="1"/>
        <end position="42"/>
    </location>
</feature>
<reference evidence="3 4" key="1">
    <citation type="submission" date="2024-06" db="EMBL/GenBank/DDBJ databases">
        <title>A chromosome-level genome assembly of beet webworm, Loxostege sticticalis.</title>
        <authorList>
            <person name="Zhang Y."/>
        </authorList>
    </citation>
    <scope>NUCLEOTIDE SEQUENCE [LARGE SCALE GENOMIC DNA]</scope>
    <source>
        <strain evidence="3">AQ026</strain>
        <tissue evidence="3">Whole body</tissue>
    </source>
</reference>
<proteinExistence type="predicted"/>
<dbReference type="EMBL" id="JBEUOH010000001">
    <property type="protein sequence ID" value="KAL0902597.1"/>
    <property type="molecule type" value="Genomic_DNA"/>
</dbReference>
<evidence type="ECO:0000313" key="3">
    <source>
        <dbReference type="EMBL" id="KAL0902597.1"/>
    </source>
</evidence>
<evidence type="ECO:0000256" key="1">
    <source>
        <dbReference type="SAM" id="MobiDB-lite"/>
    </source>
</evidence>
<name>A0ABR3INC8_LOXSC</name>
<keyword evidence="4" id="KW-1185">Reference proteome</keyword>
<dbReference type="Proteomes" id="UP001549920">
    <property type="component" value="Unassembled WGS sequence"/>
</dbReference>
<comment type="caution">
    <text evidence="3">The sequence shown here is derived from an EMBL/GenBank/DDBJ whole genome shotgun (WGS) entry which is preliminary data.</text>
</comment>
<accession>A0ABR3INC8</accession>
<evidence type="ECO:0000313" key="4">
    <source>
        <dbReference type="Proteomes" id="UP001549920"/>
    </source>
</evidence>
<evidence type="ECO:0000259" key="2">
    <source>
        <dbReference type="PROSITE" id="PS50839"/>
    </source>
</evidence>
<feature type="region of interest" description="Disordered" evidence="1">
    <location>
        <begin position="58"/>
        <end position="88"/>
    </location>
</feature>
<protein>
    <recommendedName>
        <fullName evidence="2">CHASE domain-containing protein</fullName>
    </recommendedName>
</protein>
<dbReference type="PROSITE" id="PS50839">
    <property type="entry name" value="CHASE"/>
    <property type="match status" value="1"/>
</dbReference>
<sequence length="216" mass="24924">MERVKITDRPEYLVFTAPYRLCKGGCPKDRNFVLSFPLYVGTRGRAAYQSTYHRDATKVHSNRPNAPFRKRTTRAPTTPCPTERPTTEEKEDPALIQLLYKEKECKNYTGLCLQKQKKKTTLHYFNTFCEQIIIDLQKTVILMILPILAAGDSPWHPWSQSTSQATVEYSFQRQGNMLVKTPSDTSQCQCPPNKDHSIKHGQLSWKYYVLPPHNCP</sequence>
<feature type="compositionally biased region" description="Low complexity" evidence="1">
    <location>
        <begin position="74"/>
        <end position="84"/>
    </location>
</feature>